<sequence>MSRPRRISLHTHADVTPPDPYPFDIGIWHLRVEDPVFHNEIARKLKACSRHALPRNVRLQQQTRVVEGLNRARTPFRSESEELAQLGQVRVPASLPFDHCPSSLRA</sequence>
<dbReference type="Proteomes" id="UP000054978">
    <property type="component" value="Unassembled WGS sequence"/>
</dbReference>
<name>A0A158DYF9_9BURK</name>
<evidence type="ECO:0000313" key="1">
    <source>
        <dbReference type="EMBL" id="SAK99594.1"/>
    </source>
</evidence>
<dbReference type="RefSeq" id="WP_143750130.1">
    <property type="nucleotide sequence ID" value="NZ_FCOB02000041.1"/>
</dbReference>
<proteinExistence type="predicted"/>
<evidence type="ECO:0000313" key="2">
    <source>
        <dbReference type="Proteomes" id="UP000054978"/>
    </source>
</evidence>
<protein>
    <submittedName>
        <fullName evidence="1">Uncharacterized protein</fullName>
    </submittedName>
</protein>
<gene>
    <name evidence="1" type="ORF">AWB83_06107</name>
</gene>
<organism evidence="1 2">
    <name type="scientific">Caballeronia ptereochthonis</name>
    <dbReference type="NCBI Taxonomy" id="1777144"/>
    <lineage>
        <taxon>Bacteria</taxon>
        <taxon>Pseudomonadati</taxon>
        <taxon>Pseudomonadota</taxon>
        <taxon>Betaproteobacteria</taxon>
        <taxon>Burkholderiales</taxon>
        <taxon>Burkholderiaceae</taxon>
        <taxon>Caballeronia</taxon>
    </lineage>
</organism>
<reference evidence="1" key="1">
    <citation type="submission" date="2016-01" db="EMBL/GenBank/DDBJ databases">
        <authorList>
            <person name="Peeters C."/>
        </authorList>
    </citation>
    <scope>NUCLEOTIDE SEQUENCE [LARGE SCALE GENOMIC DNA]</scope>
    <source>
        <strain evidence="1">LMG 29326</strain>
    </source>
</reference>
<comment type="caution">
    <text evidence="1">The sequence shown here is derived from an EMBL/GenBank/DDBJ whole genome shotgun (WGS) entry which is preliminary data.</text>
</comment>
<dbReference type="EMBL" id="FCOB02000041">
    <property type="protein sequence ID" value="SAK99594.1"/>
    <property type="molecule type" value="Genomic_DNA"/>
</dbReference>
<keyword evidence="2" id="KW-1185">Reference proteome</keyword>
<dbReference type="OrthoDB" id="5526340at2"/>
<accession>A0A158DYF9</accession>
<dbReference type="AlphaFoldDB" id="A0A158DYF9"/>